<evidence type="ECO:0000256" key="1">
    <source>
        <dbReference type="ARBA" id="ARBA00001210"/>
    </source>
</evidence>
<reference evidence="6 7" key="1">
    <citation type="submission" date="2007-01" db="EMBL/GenBank/DDBJ databases">
        <title>Complete sequence of Psychromonas ingrahamii 37.</title>
        <authorList>
            <consortium name="US DOE Joint Genome Institute"/>
            <person name="Copeland A."/>
            <person name="Lucas S."/>
            <person name="Lapidus A."/>
            <person name="Barry K."/>
            <person name="Detter J.C."/>
            <person name="Glavina del Rio T."/>
            <person name="Hammon N."/>
            <person name="Israni S."/>
            <person name="Dalin E."/>
            <person name="Tice H."/>
            <person name="Pitluck S."/>
            <person name="Thompson L.S."/>
            <person name="Brettin T."/>
            <person name="Bruce D."/>
            <person name="Han C."/>
            <person name="Tapia R."/>
            <person name="Schmutz J."/>
            <person name="Larimer F."/>
            <person name="Land M."/>
            <person name="Hauser L."/>
            <person name="Kyrpides N."/>
            <person name="Ivanova N."/>
            <person name="Staley J."/>
            <person name="Richardson P."/>
        </authorList>
    </citation>
    <scope>NUCLEOTIDE SEQUENCE [LARGE SCALE GENOMIC DNA]</scope>
    <source>
        <strain evidence="6 7">37</strain>
    </source>
</reference>
<evidence type="ECO:0000256" key="2">
    <source>
        <dbReference type="ARBA" id="ARBA00022679"/>
    </source>
</evidence>
<comment type="similarity">
    <text evidence="5">Belongs to the CitG/MdcB family.</text>
</comment>
<dbReference type="NCBIfam" id="NF002315">
    <property type="entry name" value="PRK01237.1"/>
    <property type="match status" value="1"/>
</dbReference>
<dbReference type="Proteomes" id="UP000000639">
    <property type="component" value="Chromosome"/>
</dbReference>
<comment type="function">
    <text evidence="5">Involved in the formation of 2-(5''-phosphoribosyl)-3'-dephosphocoenzyme-A, the prosthetic group of the acyl-carrier protein of the malonate decarboxylase.</text>
</comment>
<keyword evidence="2 5" id="KW-0808">Transferase</keyword>
<dbReference type="NCBIfam" id="TIGR03132">
    <property type="entry name" value="malonate_mdcB"/>
    <property type="match status" value="1"/>
</dbReference>
<dbReference type="eggNOG" id="COG1767">
    <property type="taxonomic scope" value="Bacteria"/>
</dbReference>
<keyword evidence="7" id="KW-1185">Reference proteome</keyword>
<gene>
    <name evidence="5" type="primary">mdcB</name>
    <name evidence="6" type="ordered locus">Ping_3658</name>
</gene>
<dbReference type="GO" id="GO:0051191">
    <property type="term" value="P:prosthetic group biosynthetic process"/>
    <property type="evidence" value="ECO:0007669"/>
    <property type="project" value="TreeGrafter"/>
</dbReference>
<dbReference type="AlphaFoldDB" id="A1T0S6"/>
<dbReference type="PANTHER" id="PTHR30201">
    <property type="entry name" value="TRIPHOSPHORIBOSYL-DEPHOSPHO-COA SYNTHASE"/>
    <property type="match status" value="1"/>
</dbReference>
<dbReference type="Pfam" id="PF01874">
    <property type="entry name" value="CitG"/>
    <property type="match status" value="1"/>
</dbReference>
<sequence>MDNLLIDNDATWTCLKIAQLAQWALQEEVLLTPKPGLVDAADNGAHRDLSLELMLLSAQTLTPYFTEMSSVAWGQPTGKLLREKIGEIGRDAESAMLLATRQVNTHRGAIWALGLISAAAAQNNRQSDAVSLCARAGAIARLNDKYIPITFSKGKSACQRYQVTGAKEEAQQGFPSIIKLALPTLRASRAKGDSEQAARLNALLVLMANINDTCVLSRGGENALLTVQHFCQEIIDGGGVAAENGMSQLLKLGEIMIEGNLSPGGAADLLSATLFIDALENKLISRFHYATN</sequence>
<keyword evidence="4 5" id="KW-0067">ATP-binding</keyword>
<dbReference type="GO" id="GO:0005524">
    <property type="term" value="F:ATP binding"/>
    <property type="evidence" value="ECO:0007669"/>
    <property type="project" value="UniProtKB-KW"/>
</dbReference>
<dbReference type="PANTHER" id="PTHR30201:SF2">
    <property type="entry name" value="2-(5''-TRIPHOSPHORIBOSYL)-3'-DEPHOSPHOCOENZYME-A SYNTHASE"/>
    <property type="match status" value="1"/>
</dbReference>
<organism evidence="6 7">
    <name type="scientific">Psychromonas ingrahamii (strain DSM 17664 / CCUG 51855 / 37)</name>
    <dbReference type="NCBI Taxonomy" id="357804"/>
    <lineage>
        <taxon>Bacteria</taxon>
        <taxon>Pseudomonadati</taxon>
        <taxon>Pseudomonadota</taxon>
        <taxon>Gammaproteobacteria</taxon>
        <taxon>Alteromonadales</taxon>
        <taxon>Psychromonadaceae</taxon>
        <taxon>Psychromonas</taxon>
    </lineage>
</organism>
<dbReference type="GO" id="GO:0016757">
    <property type="term" value="F:glycosyltransferase activity"/>
    <property type="evidence" value="ECO:0007669"/>
    <property type="project" value="UniProtKB-KW"/>
</dbReference>
<dbReference type="KEGG" id="pin:Ping_3658"/>
<dbReference type="Gene3D" id="1.10.4200.10">
    <property type="entry name" value="Triphosphoribosyl-dephospho-CoA protein"/>
    <property type="match status" value="2"/>
</dbReference>
<evidence type="ECO:0000313" key="6">
    <source>
        <dbReference type="EMBL" id="ABM05341.1"/>
    </source>
</evidence>
<dbReference type="RefSeq" id="WP_011771889.1">
    <property type="nucleotide sequence ID" value="NC_008709.1"/>
</dbReference>
<dbReference type="OrthoDB" id="114886at2"/>
<evidence type="ECO:0000256" key="4">
    <source>
        <dbReference type="ARBA" id="ARBA00022840"/>
    </source>
</evidence>
<dbReference type="EC" id="2.4.2.52" evidence="5"/>
<dbReference type="InterPro" id="IPR017555">
    <property type="entry name" value="TriPribosyl-deP-CoA_syn"/>
</dbReference>
<dbReference type="InterPro" id="IPR002736">
    <property type="entry name" value="CitG"/>
</dbReference>
<dbReference type="EMBL" id="CP000510">
    <property type="protein sequence ID" value="ABM05341.1"/>
    <property type="molecule type" value="Genomic_DNA"/>
</dbReference>
<name>A1T0S6_PSYIN</name>
<accession>A1T0S6</accession>
<protein>
    <recommendedName>
        <fullName evidence="5">Probable 2-(5''-triphosphoribosyl)-3'-dephosphocoenzyme-A synthase</fullName>
        <shortName evidence="5">2-(5''-triphosphoribosyl)-3'-dephospho-CoA synthase</shortName>
        <ecNumber evidence="5">2.4.2.52</ecNumber>
    </recommendedName>
</protein>
<dbReference type="STRING" id="357804.Ping_3658"/>
<evidence type="ECO:0000256" key="5">
    <source>
        <dbReference type="HAMAP-Rule" id="MF_01883"/>
    </source>
</evidence>
<comment type="catalytic activity">
    <reaction evidence="1 5">
        <text>3'-dephospho-CoA + ATP = 2'-(5''-triphospho-alpha-D-ribosyl)-3'-dephospho-CoA + adenine</text>
        <dbReference type="Rhea" id="RHEA:15117"/>
        <dbReference type="ChEBI" id="CHEBI:16708"/>
        <dbReference type="ChEBI" id="CHEBI:30616"/>
        <dbReference type="ChEBI" id="CHEBI:57328"/>
        <dbReference type="ChEBI" id="CHEBI:61378"/>
        <dbReference type="EC" id="2.4.2.52"/>
    </reaction>
</comment>
<proteinExistence type="inferred from homology"/>
<keyword evidence="6" id="KW-0328">Glycosyltransferase</keyword>
<keyword evidence="3 5" id="KW-0547">Nucleotide-binding</keyword>
<evidence type="ECO:0000313" key="7">
    <source>
        <dbReference type="Proteomes" id="UP000000639"/>
    </source>
</evidence>
<evidence type="ECO:0000256" key="3">
    <source>
        <dbReference type="ARBA" id="ARBA00022741"/>
    </source>
</evidence>
<dbReference type="HOGENOM" id="CLU_056179_0_0_6"/>
<dbReference type="GO" id="GO:0046917">
    <property type="term" value="F:triphosphoribosyl-dephospho-CoA synthase activity"/>
    <property type="evidence" value="ECO:0007669"/>
    <property type="project" value="UniProtKB-UniRule"/>
</dbReference>
<dbReference type="HAMAP" id="MF_01883">
    <property type="entry name" value="MdcB"/>
    <property type="match status" value="1"/>
</dbReference>